<dbReference type="InterPro" id="IPR010259">
    <property type="entry name" value="S8pro/Inhibitor_I9"/>
</dbReference>
<organism evidence="10 11">
    <name type="scientific">Algivirga pacifica</name>
    <dbReference type="NCBI Taxonomy" id="1162670"/>
    <lineage>
        <taxon>Bacteria</taxon>
        <taxon>Pseudomonadati</taxon>
        <taxon>Bacteroidota</taxon>
        <taxon>Cytophagia</taxon>
        <taxon>Cytophagales</taxon>
        <taxon>Flammeovirgaceae</taxon>
        <taxon>Algivirga</taxon>
    </lineage>
</organism>
<evidence type="ECO:0000256" key="5">
    <source>
        <dbReference type="PROSITE-ProRule" id="PRU01240"/>
    </source>
</evidence>
<dbReference type="Proteomes" id="UP001500298">
    <property type="component" value="Unassembled WGS sequence"/>
</dbReference>
<dbReference type="InterPro" id="IPR050131">
    <property type="entry name" value="Peptidase_S8_subtilisin-like"/>
</dbReference>
<dbReference type="Pfam" id="PF00082">
    <property type="entry name" value="Peptidase_S8"/>
    <property type="match status" value="1"/>
</dbReference>
<evidence type="ECO:0000256" key="3">
    <source>
        <dbReference type="ARBA" id="ARBA00022801"/>
    </source>
</evidence>
<dbReference type="EMBL" id="BAABJX010000042">
    <property type="protein sequence ID" value="GAA4841142.1"/>
    <property type="molecule type" value="Genomic_DNA"/>
</dbReference>
<reference evidence="11" key="1">
    <citation type="journal article" date="2019" name="Int. J. Syst. Evol. Microbiol.">
        <title>The Global Catalogue of Microorganisms (GCM) 10K type strain sequencing project: providing services to taxonomists for standard genome sequencing and annotation.</title>
        <authorList>
            <consortium name="The Broad Institute Genomics Platform"/>
            <consortium name="The Broad Institute Genome Sequencing Center for Infectious Disease"/>
            <person name="Wu L."/>
            <person name="Ma J."/>
        </authorList>
    </citation>
    <scope>NUCLEOTIDE SEQUENCE [LARGE SCALE GENOMIC DNA]</scope>
    <source>
        <strain evidence="11">JCM 18326</strain>
    </source>
</reference>
<dbReference type="RefSeq" id="WP_345372775.1">
    <property type="nucleotide sequence ID" value="NZ_BAABJX010000042.1"/>
</dbReference>
<dbReference type="InterPro" id="IPR000209">
    <property type="entry name" value="Peptidase_S8/S53_dom"/>
</dbReference>
<evidence type="ECO:0000313" key="10">
    <source>
        <dbReference type="EMBL" id="GAA4841142.1"/>
    </source>
</evidence>
<protein>
    <recommendedName>
        <fullName evidence="12">Peptidase inhibitor I9</fullName>
    </recommendedName>
</protein>
<keyword evidence="3 5" id="KW-0378">Hydrolase</keyword>
<feature type="signal peptide" evidence="7">
    <location>
        <begin position="1"/>
        <end position="25"/>
    </location>
</feature>
<dbReference type="PRINTS" id="PR00723">
    <property type="entry name" value="SUBTILISIN"/>
</dbReference>
<dbReference type="InterPro" id="IPR022398">
    <property type="entry name" value="Peptidase_S8_His-AS"/>
</dbReference>
<feature type="domain" description="Peptidase S8/S53" evidence="8">
    <location>
        <begin position="156"/>
        <end position="364"/>
    </location>
</feature>
<dbReference type="PANTHER" id="PTHR43806:SF11">
    <property type="entry name" value="CEREVISIN-RELATED"/>
    <property type="match status" value="1"/>
</dbReference>
<dbReference type="PROSITE" id="PS00138">
    <property type="entry name" value="SUBTILASE_SER"/>
    <property type="match status" value="1"/>
</dbReference>
<evidence type="ECO:0000256" key="4">
    <source>
        <dbReference type="ARBA" id="ARBA00022825"/>
    </source>
</evidence>
<evidence type="ECO:0000259" key="8">
    <source>
        <dbReference type="Pfam" id="PF00082"/>
    </source>
</evidence>
<dbReference type="InterPro" id="IPR023828">
    <property type="entry name" value="Peptidase_S8_Ser-AS"/>
</dbReference>
<sequence>MISKNVLASSVLLVYFLLTSCTSETGDSLTNQEVAPQRETYIIVMARDEIKSANFGEKVAQLSIGAQSLLLKYGINKAIPKDIFVSSGSFMVSLTKQEYESLLKSPEVKSIERDQIFTLGSKKSIRKQKQVKMKEQLLPWGVSRIGGSRVYKGDKKVWLLDSGVDLTHPDLNILEEYGYNAFTTGKDGGSLQDYEGHGTHVAGIIGALDNTEGVLGVAAGVGIIPVKIVDQNGGGSYSGILGGLDFVFRNATPGDVVNLSVGGLGSDALDEAVKAIAQKGVFVVMAAGNASVNVADTSPARVNGKNIFTVSAIDEQDYFASYSNFGQSIDFAAPGENILSTSLKGRYSINSGTSMAAPHISGMLLFGQLNIVGNALEDPDNWADPIAGWNPSEM</sequence>
<gene>
    <name evidence="10" type="ORF">GCM10023331_27690</name>
</gene>
<dbReference type="PROSITE" id="PS00137">
    <property type="entry name" value="SUBTILASE_HIS"/>
    <property type="match status" value="1"/>
</dbReference>
<keyword evidence="11" id="KW-1185">Reference proteome</keyword>
<feature type="active site" description="Charge relay system" evidence="5">
    <location>
        <position position="197"/>
    </location>
</feature>
<name>A0ABP9DFW3_9BACT</name>
<evidence type="ECO:0000256" key="7">
    <source>
        <dbReference type="SAM" id="SignalP"/>
    </source>
</evidence>
<dbReference type="PROSITE" id="PS51257">
    <property type="entry name" value="PROKAR_LIPOPROTEIN"/>
    <property type="match status" value="1"/>
</dbReference>
<dbReference type="InterPro" id="IPR036852">
    <property type="entry name" value="Peptidase_S8/S53_dom_sf"/>
</dbReference>
<evidence type="ECO:0000256" key="1">
    <source>
        <dbReference type="ARBA" id="ARBA00011073"/>
    </source>
</evidence>
<dbReference type="PROSITE" id="PS51892">
    <property type="entry name" value="SUBTILASE"/>
    <property type="match status" value="1"/>
</dbReference>
<dbReference type="PANTHER" id="PTHR43806">
    <property type="entry name" value="PEPTIDASE S8"/>
    <property type="match status" value="1"/>
</dbReference>
<keyword evidence="4 5" id="KW-0720">Serine protease</keyword>
<feature type="chain" id="PRO_5046223051" description="Peptidase inhibitor I9" evidence="7">
    <location>
        <begin position="26"/>
        <end position="394"/>
    </location>
</feature>
<comment type="caution">
    <text evidence="10">The sequence shown here is derived from an EMBL/GenBank/DDBJ whole genome shotgun (WGS) entry which is preliminary data.</text>
</comment>
<dbReference type="PROSITE" id="PS00136">
    <property type="entry name" value="SUBTILASE_ASP"/>
    <property type="match status" value="1"/>
</dbReference>
<dbReference type="InterPro" id="IPR015500">
    <property type="entry name" value="Peptidase_S8_subtilisin-rel"/>
</dbReference>
<feature type="active site" description="Charge relay system" evidence="5">
    <location>
        <position position="354"/>
    </location>
</feature>
<keyword evidence="7" id="KW-0732">Signal</keyword>
<evidence type="ECO:0000256" key="2">
    <source>
        <dbReference type="ARBA" id="ARBA00022670"/>
    </source>
</evidence>
<comment type="similarity">
    <text evidence="1 5 6">Belongs to the peptidase S8 family.</text>
</comment>
<feature type="active site" description="Charge relay system" evidence="5">
    <location>
        <position position="161"/>
    </location>
</feature>
<dbReference type="Gene3D" id="3.40.50.200">
    <property type="entry name" value="Peptidase S8/S53 domain"/>
    <property type="match status" value="1"/>
</dbReference>
<evidence type="ECO:0008006" key="12">
    <source>
        <dbReference type="Google" id="ProtNLM"/>
    </source>
</evidence>
<dbReference type="Pfam" id="PF05922">
    <property type="entry name" value="Inhibitor_I9"/>
    <property type="match status" value="1"/>
</dbReference>
<proteinExistence type="inferred from homology"/>
<accession>A0ABP9DFW3</accession>
<evidence type="ECO:0000259" key="9">
    <source>
        <dbReference type="Pfam" id="PF05922"/>
    </source>
</evidence>
<keyword evidence="2 5" id="KW-0645">Protease</keyword>
<evidence type="ECO:0000313" key="11">
    <source>
        <dbReference type="Proteomes" id="UP001500298"/>
    </source>
</evidence>
<feature type="domain" description="Inhibitor I9" evidence="9">
    <location>
        <begin position="40"/>
        <end position="119"/>
    </location>
</feature>
<evidence type="ECO:0000256" key="6">
    <source>
        <dbReference type="RuleBase" id="RU003355"/>
    </source>
</evidence>
<dbReference type="SUPFAM" id="SSF52743">
    <property type="entry name" value="Subtilisin-like"/>
    <property type="match status" value="1"/>
</dbReference>
<dbReference type="InterPro" id="IPR023827">
    <property type="entry name" value="Peptidase_S8_Asp-AS"/>
</dbReference>